<gene>
    <name evidence="2" type="ORF">GEV33_011325</name>
</gene>
<feature type="region of interest" description="Disordered" evidence="1">
    <location>
        <begin position="339"/>
        <end position="366"/>
    </location>
</feature>
<proteinExistence type="predicted"/>
<dbReference type="AlphaFoldDB" id="A0A8J6HC14"/>
<feature type="compositionally biased region" description="Basic residues" evidence="1">
    <location>
        <begin position="184"/>
        <end position="205"/>
    </location>
</feature>
<feature type="compositionally biased region" description="Polar residues" evidence="1">
    <location>
        <begin position="511"/>
        <end position="521"/>
    </location>
</feature>
<feature type="compositionally biased region" description="Polar residues" evidence="1">
    <location>
        <begin position="1029"/>
        <end position="1038"/>
    </location>
</feature>
<feature type="compositionally biased region" description="Polar residues" evidence="1">
    <location>
        <begin position="957"/>
        <end position="974"/>
    </location>
</feature>
<feature type="region of interest" description="Disordered" evidence="1">
    <location>
        <begin position="742"/>
        <end position="783"/>
    </location>
</feature>
<feature type="region of interest" description="Disordered" evidence="1">
    <location>
        <begin position="21"/>
        <end position="125"/>
    </location>
</feature>
<feature type="region of interest" description="Disordered" evidence="1">
    <location>
        <begin position="180"/>
        <end position="260"/>
    </location>
</feature>
<feature type="compositionally biased region" description="Basic and acidic residues" evidence="1">
    <location>
        <begin position="1039"/>
        <end position="1052"/>
    </location>
</feature>
<feature type="compositionally biased region" description="Polar residues" evidence="1">
    <location>
        <begin position="50"/>
        <end position="66"/>
    </location>
</feature>
<organism evidence="2 3">
    <name type="scientific">Tenebrio molitor</name>
    <name type="common">Yellow mealworm beetle</name>
    <dbReference type="NCBI Taxonomy" id="7067"/>
    <lineage>
        <taxon>Eukaryota</taxon>
        <taxon>Metazoa</taxon>
        <taxon>Ecdysozoa</taxon>
        <taxon>Arthropoda</taxon>
        <taxon>Hexapoda</taxon>
        <taxon>Insecta</taxon>
        <taxon>Pterygota</taxon>
        <taxon>Neoptera</taxon>
        <taxon>Endopterygota</taxon>
        <taxon>Coleoptera</taxon>
        <taxon>Polyphaga</taxon>
        <taxon>Cucujiformia</taxon>
        <taxon>Tenebrionidae</taxon>
        <taxon>Tenebrio</taxon>
    </lineage>
</organism>
<feature type="compositionally biased region" description="Basic and acidic residues" evidence="1">
    <location>
        <begin position="339"/>
        <end position="357"/>
    </location>
</feature>
<name>A0A8J6HC14_TENMO</name>
<comment type="caution">
    <text evidence="2">The sequence shown here is derived from an EMBL/GenBank/DDBJ whole genome shotgun (WGS) entry which is preliminary data.</text>
</comment>
<feature type="compositionally biased region" description="Basic residues" evidence="1">
    <location>
        <begin position="77"/>
        <end position="107"/>
    </location>
</feature>
<sequence>MSSGPLPPVPDLIPIAALLKSPNNNGRARRECAPCAAHSEAMGEQRSRRTGSQPSADLIDSAQSRGPSAAPQPPQSRKARSERHRKSDRRREHRKPARTRSGSKHSPRSRDPSTPASSPERPANPRVNPIFVWVRQEDTRIVDVKCEDYDKRNRILLTKTAQGWRAIPRTETLVPTLKEAAEAHHHHHHHHRNRKSRKTKVRRRSAAVQVDSDIQLDQDDDRPPSPTWTSPVNVESHLPSHKIHVPKKCPSPSPSDSPSVNSIVIDSAQTQDEKCSAAKICDVSPLDNLLAVAEFEFNQHMQSGEWEKTPDNDDIDDEQKEFINNIEQLNNLIESCSKTDDKDEHPDFDGHPTKTEDCDYTEDDDNNLAMDDILSRLEQSLRSPECPEITEVLNTYETKLEDIKEADCFDSDINENNYKSVPELESFFEETKTTTDKEADPDTPNQSPPEDIVESSTTNEDEPTDLSIKPKYDDNECNNVNDVEQPTDLSVPKNPNTASPVRSSTPRPPSQNSEAIQSPQPSGIPAVPPSPDIVSTSANNCKNKSVFLESLLTTTSQKIALNSEVTIIKQKEPLDLGKCRKSASPTVTCSEEVKNGGDDSEPPTKKFKSGDLTLKNLLDLEMAKSGAESKTTEKSSVPETPRLLELLKTDSGPDPLTQLRQILYDTNLNIPDPMLVPKERLSQIISHPGREIPRLLKQRPELRLPEALAFPHLLQDPDILVITLQQLETIILKQNQSLNLREMKGTNEKSQDKGTKRPEKLPESSKDSHSKKKSLDESVSKLMTSVQESLPKSGFNELASDIDAATTAAFNQMIWLPYLNQLEAMSFGSNPEMMKMLSNSLPMYPGQLPDLNHLIGANRFPPPVNFPMQQPQVNYNSLELSMWQEAMMQANMLRPKHPFEGLNQKNSFRDYLDKMNFAASAKTPLNNHKLPSTLMNKPPPNNFYPSGTNGHAPFPNSFLNGPGYQSNSSKQNLQIPHFNPLFGQKNLQQKPPSHPYLPKKFDPKPNFSSFYHQRSDQKQEHKQKVSCKSFANVSYQRHSSSEQRDKNGDFSKHHSQPIDLSGSTAPATKLKVKQHLIDPANASKLLKHDDVPEVGSTTASVEEMQDAHKHLWHPLFGK</sequence>
<keyword evidence="3" id="KW-1185">Reference proteome</keyword>
<protein>
    <submittedName>
        <fullName evidence="2">Uncharacterized protein</fullName>
    </submittedName>
</protein>
<feature type="compositionally biased region" description="Basic and acidic residues" evidence="1">
    <location>
        <begin position="742"/>
        <end position="779"/>
    </location>
</feature>
<feature type="region of interest" description="Disordered" evidence="1">
    <location>
        <begin position="1081"/>
        <end position="1102"/>
    </location>
</feature>
<dbReference type="Proteomes" id="UP000719412">
    <property type="component" value="Unassembled WGS sequence"/>
</dbReference>
<evidence type="ECO:0000313" key="3">
    <source>
        <dbReference type="Proteomes" id="UP000719412"/>
    </source>
</evidence>
<evidence type="ECO:0000313" key="2">
    <source>
        <dbReference type="EMBL" id="KAH0811466.1"/>
    </source>
</evidence>
<feature type="region of interest" description="Disordered" evidence="1">
    <location>
        <begin position="947"/>
        <end position="1065"/>
    </location>
</feature>
<feature type="region of interest" description="Disordered" evidence="1">
    <location>
        <begin position="429"/>
        <end position="536"/>
    </location>
</feature>
<feature type="region of interest" description="Disordered" evidence="1">
    <location>
        <begin position="579"/>
        <end position="606"/>
    </location>
</feature>
<reference evidence="2" key="2">
    <citation type="submission" date="2021-08" db="EMBL/GenBank/DDBJ databases">
        <authorList>
            <person name="Eriksson T."/>
        </authorList>
    </citation>
    <scope>NUCLEOTIDE SEQUENCE</scope>
    <source>
        <strain evidence="2">Stoneville</strain>
        <tissue evidence="2">Whole head</tissue>
    </source>
</reference>
<feature type="compositionally biased region" description="Basic and acidic residues" evidence="1">
    <location>
        <begin position="429"/>
        <end position="440"/>
    </location>
</feature>
<dbReference type="EMBL" id="JABDTM020026780">
    <property type="protein sequence ID" value="KAH0811466.1"/>
    <property type="molecule type" value="Genomic_DNA"/>
</dbReference>
<evidence type="ECO:0000256" key="1">
    <source>
        <dbReference type="SAM" id="MobiDB-lite"/>
    </source>
</evidence>
<accession>A0A8J6HC14</accession>
<feature type="compositionally biased region" description="Basic and acidic residues" evidence="1">
    <location>
        <begin position="1013"/>
        <end position="1023"/>
    </location>
</feature>
<reference evidence="2" key="1">
    <citation type="journal article" date="2020" name="J Insects Food Feed">
        <title>The yellow mealworm (Tenebrio molitor) genome: a resource for the emerging insects as food and feed industry.</title>
        <authorList>
            <person name="Eriksson T."/>
            <person name="Andere A."/>
            <person name="Kelstrup H."/>
            <person name="Emery V."/>
            <person name="Picard C."/>
        </authorList>
    </citation>
    <scope>NUCLEOTIDE SEQUENCE</scope>
    <source>
        <strain evidence="2">Stoneville</strain>
        <tissue evidence="2">Whole head</tissue>
    </source>
</reference>